<evidence type="ECO:0000313" key="1">
    <source>
        <dbReference type="EMBL" id="KAI5669808.1"/>
    </source>
</evidence>
<accession>A0ACC0BB23</accession>
<protein>
    <submittedName>
        <fullName evidence="1">Uncharacterized protein</fullName>
    </submittedName>
</protein>
<proteinExistence type="predicted"/>
<dbReference type="EMBL" id="CM044704">
    <property type="protein sequence ID" value="KAI5669808.1"/>
    <property type="molecule type" value="Genomic_DNA"/>
</dbReference>
<reference evidence="2" key="1">
    <citation type="journal article" date="2023" name="Nat. Plants">
        <title>Single-cell RNA sequencing provides a high-resolution roadmap for understanding the multicellular compartmentation of specialized metabolism.</title>
        <authorList>
            <person name="Sun S."/>
            <person name="Shen X."/>
            <person name="Li Y."/>
            <person name="Li Y."/>
            <person name="Wang S."/>
            <person name="Li R."/>
            <person name="Zhang H."/>
            <person name="Shen G."/>
            <person name="Guo B."/>
            <person name="Wei J."/>
            <person name="Xu J."/>
            <person name="St-Pierre B."/>
            <person name="Chen S."/>
            <person name="Sun C."/>
        </authorList>
    </citation>
    <scope>NUCLEOTIDE SEQUENCE [LARGE SCALE GENOMIC DNA]</scope>
</reference>
<evidence type="ECO:0000313" key="2">
    <source>
        <dbReference type="Proteomes" id="UP001060085"/>
    </source>
</evidence>
<keyword evidence="2" id="KW-1185">Reference proteome</keyword>
<comment type="caution">
    <text evidence="1">The sequence shown here is derived from an EMBL/GenBank/DDBJ whole genome shotgun (WGS) entry which is preliminary data.</text>
</comment>
<dbReference type="Proteomes" id="UP001060085">
    <property type="component" value="Linkage Group LG04"/>
</dbReference>
<gene>
    <name evidence="1" type="ORF">M9H77_19661</name>
</gene>
<name>A0ACC0BB23_CATRO</name>
<sequence length="335" mass="36700">MRLYRGDVTCLEGTGTNRRVYLAFFRLSPVLEFPCQFRPAHDAPSDQLGCGLLSCLALATHWRLLQLSSSASSQPTGPPMSNTPPSQSHEQHLPTRHPSPPPPPSRHYSKYNFFSSIVPQWKGAKPLPFIISIAIGLLLNFAVPKPHQLSKKAWQLLAIFLTTITGLVLGPLPVGAWAVTCLTIVVITKTLTFAAAFSAFTNEVIWLIVASFFFSRGFVKTGLGERLAMIFVRWLGKSTLGLSYGLVLSEAAISPAMPSTTARAGGIFLPIIKSLAEASDSRPKDESSRKLGAFLVQSQLQVGLRHFQWPLFGLIFNAFFTESTSSLSRTQKKIT</sequence>
<organism evidence="1 2">
    <name type="scientific">Catharanthus roseus</name>
    <name type="common">Madagascar periwinkle</name>
    <name type="synonym">Vinca rosea</name>
    <dbReference type="NCBI Taxonomy" id="4058"/>
    <lineage>
        <taxon>Eukaryota</taxon>
        <taxon>Viridiplantae</taxon>
        <taxon>Streptophyta</taxon>
        <taxon>Embryophyta</taxon>
        <taxon>Tracheophyta</taxon>
        <taxon>Spermatophyta</taxon>
        <taxon>Magnoliopsida</taxon>
        <taxon>eudicotyledons</taxon>
        <taxon>Gunneridae</taxon>
        <taxon>Pentapetalae</taxon>
        <taxon>asterids</taxon>
        <taxon>lamiids</taxon>
        <taxon>Gentianales</taxon>
        <taxon>Apocynaceae</taxon>
        <taxon>Rauvolfioideae</taxon>
        <taxon>Vinceae</taxon>
        <taxon>Catharanthinae</taxon>
        <taxon>Catharanthus</taxon>
    </lineage>
</organism>